<evidence type="ECO:0000256" key="11">
    <source>
        <dbReference type="SAM" id="Phobius"/>
    </source>
</evidence>
<dbReference type="GO" id="GO:0016020">
    <property type="term" value="C:membrane"/>
    <property type="evidence" value="ECO:0007669"/>
    <property type="project" value="UniProtKB-SubCell"/>
</dbReference>
<evidence type="ECO:0000256" key="1">
    <source>
        <dbReference type="ARBA" id="ARBA00004141"/>
    </source>
</evidence>
<proteinExistence type="predicted"/>
<sequence length="320" mass="36548">MSSSFQNRNQLNDQGSVISVLCRICYGADSNEELITPCRCKGTVAYVHRSCLETWLAEANATNCELCHQVFHTERTPKYTTCQSLWKWFRYQPTANEVGRGIIGDLLACAAITPMAIIITYVCLFSSDYYNQKKFQAMAAAKWTSVSLLVMIGIMLVGYYMWVFSIIKLHMNVWYNWWQRECIVRYIPPPQPRTLYSSRLNKRGSTTISTESSEANVNPEAVEIIDIETVDSRSRLLSPIRPVPQPHKAIPGVALDKKQILSKIEERKSETVINIVQSLTRNMEVYVTGSRRVLADNQEEEEMEEGVKKTDKTDSNENNH</sequence>
<evidence type="ECO:0000313" key="14">
    <source>
        <dbReference type="Proteomes" id="UP001516400"/>
    </source>
</evidence>
<dbReference type="InterPro" id="IPR013083">
    <property type="entry name" value="Znf_RING/FYVE/PHD"/>
</dbReference>
<keyword evidence="5" id="KW-0863">Zinc-finger</keyword>
<name>A0ABD2MQV3_9CUCU</name>
<evidence type="ECO:0000256" key="9">
    <source>
        <dbReference type="ARBA" id="ARBA00023136"/>
    </source>
</evidence>
<dbReference type="Gene3D" id="3.30.40.10">
    <property type="entry name" value="Zinc/RING finger domain, C3HC4 (zinc finger)"/>
    <property type="match status" value="1"/>
</dbReference>
<dbReference type="AlphaFoldDB" id="A0ABD2MQV3"/>
<evidence type="ECO:0000256" key="5">
    <source>
        <dbReference type="ARBA" id="ARBA00022771"/>
    </source>
</evidence>
<dbReference type="SUPFAM" id="SSF57850">
    <property type="entry name" value="RING/U-box"/>
    <property type="match status" value="1"/>
</dbReference>
<keyword evidence="6" id="KW-0833">Ubl conjugation pathway</keyword>
<feature type="compositionally biased region" description="Basic and acidic residues" evidence="10">
    <location>
        <begin position="305"/>
        <end position="320"/>
    </location>
</feature>
<evidence type="ECO:0000256" key="2">
    <source>
        <dbReference type="ARBA" id="ARBA00022679"/>
    </source>
</evidence>
<feature type="transmembrane region" description="Helical" evidence="11">
    <location>
        <begin position="106"/>
        <end position="127"/>
    </location>
</feature>
<keyword evidence="14" id="KW-1185">Reference proteome</keyword>
<keyword evidence="2" id="KW-0808">Transferase</keyword>
<keyword evidence="4" id="KW-0479">Metal-binding</keyword>
<keyword evidence="9 11" id="KW-0472">Membrane</keyword>
<evidence type="ECO:0000256" key="3">
    <source>
        <dbReference type="ARBA" id="ARBA00022692"/>
    </source>
</evidence>
<dbReference type="GO" id="GO:0016740">
    <property type="term" value="F:transferase activity"/>
    <property type="evidence" value="ECO:0007669"/>
    <property type="project" value="UniProtKB-KW"/>
</dbReference>
<dbReference type="PROSITE" id="PS51292">
    <property type="entry name" value="ZF_RING_CH"/>
    <property type="match status" value="1"/>
</dbReference>
<evidence type="ECO:0000256" key="4">
    <source>
        <dbReference type="ARBA" id="ARBA00022723"/>
    </source>
</evidence>
<keyword evidence="3 11" id="KW-0812">Transmembrane</keyword>
<organism evidence="13 14">
    <name type="scientific">Cryptolaemus montrouzieri</name>
    <dbReference type="NCBI Taxonomy" id="559131"/>
    <lineage>
        <taxon>Eukaryota</taxon>
        <taxon>Metazoa</taxon>
        <taxon>Ecdysozoa</taxon>
        <taxon>Arthropoda</taxon>
        <taxon>Hexapoda</taxon>
        <taxon>Insecta</taxon>
        <taxon>Pterygota</taxon>
        <taxon>Neoptera</taxon>
        <taxon>Endopterygota</taxon>
        <taxon>Coleoptera</taxon>
        <taxon>Polyphaga</taxon>
        <taxon>Cucujiformia</taxon>
        <taxon>Coccinelloidea</taxon>
        <taxon>Coccinellidae</taxon>
        <taxon>Scymninae</taxon>
        <taxon>Scymnini</taxon>
        <taxon>Cryptolaemus</taxon>
    </lineage>
</organism>
<dbReference type="SMART" id="SM00744">
    <property type="entry name" value="RINGv"/>
    <property type="match status" value="1"/>
</dbReference>
<keyword evidence="7" id="KW-0862">Zinc</keyword>
<dbReference type="Pfam" id="PF12906">
    <property type="entry name" value="RINGv"/>
    <property type="match status" value="1"/>
</dbReference>
<evidence type="ECO:0000256" key="6">
    <source>
        <dbReference type="ARBA" id="ARBA00022786"/>
    </source>
</evidence>
<feature type="transmembrane region" description="Helical" evidence="11">
    <location>
        <begin position="147"/>
        <end position="167"/>
    </location>
</feature>
<dbReference type="InterPro" id="IPR011016">
    <property type="entry name" value="Znf_RING-CH"/>
</dbReference>
<comment type="caution">
    <text evidence="13">The sequence shown here is derived from an EMBL/GenBank/DDBJ whole genome shotgun (WGS) entry which is preliminary data.</text>
</comment>
<evidence type="ECO:0000313" key="13">
    <source>
        <dbReference type="EMBL" id="KAL3268816.1"/>
    </source>
</evidence>
<comment type="subcellular location">
    <subcellularLocation>
        <location evidence="1">Membrane</location>
        <topology evidence="1">Multi-pass membrane protein</topology>
    </subcellularLocation>
</comment>
<gene>
    <name evidence="13" type="ORF">HHI36_007912</name>
</gene>
<evidence type="ECO:0000259" key="12">
    <source>
        <dbReference type="PROSITE" id="PS51292"/>
    </source>
</evidence>
<evidence type="ECO:0000256" key="7">
    <source>
        <dbReference type="ARBA" id="ARBA00022833"/>
    </source>
</evidence>
<protein>
    <recommendedName>
        <fullName evidence="12">RING-CH-type domain-containing protein</fullName>
    </recommendedName>
</protein>
<feature type="region of interest" description="Disordered" evidence="10">
    <location>
        <begin position="296"/>
        <end position="320"/>
    </location>
</feature>
<evidence type="ECO:0000256" key="10">
    <source>
        <dbReference type="SAM" id="MobiDB-lite"/>
    </source>
</evidence>
<dbReference type="PANTHER" id="PTHR46065">
    <property type="entry name" value="E3 UBIQUITIN-PROTEIN LIGASE MARCH 2/3 FAMILY MEMBER"/>
    <property type="match status" value="1"/>
</dbReference>
<dbReference type="Proteomes" id="UP001516400">
    <property type="component" value="Unassembled WGS sequence"/>
</dbReference>
<dbReference type="EMBL" id="JABFTP020000021">
    <property type="protein sequence ID" value="KAL3268816.1"/>
    <property type="molecule type" value="Genomic_DNA"/>
</dbReference>
<feature type="domain" description="RING-CH-type" evidence="12">
    <location>
        <begin position="14"/>
        <end position="74"/>
    </location>
</feature>
<keyword evidence="8 11" id="KW-1133">Transmembrane helix</keyword>
<dbReference type="PANTHER" id="PTHR46065:SF3">
    <property type="entry name" value="FI20425P1"/>
    <property type="match status" value="1"/>
</dbReference>
<reference evidence="13 14" key="1">
    <citation type="journal article" date="2021" name="BMC Biol.">
        <title>Horizontally acquired antibacterial genes associated with adaptive radiation of ladybird beetles.</title>
        <authorList>
            <person name="Li H.S."/>
            <person name="Tang X.F."/>
            <person name="Huang Y.H."/>
            <person name="Xu Z.Y."/>
            <person name="Chen M.L."/>
            <person name="Du X.Y."/>
            <person name="Qiu B.Y."/>
            <person name="Chen P.T."/>
            <person name="Zhang W."/>
            <person name="Slipinski A."/>
            <person name="Escalona H.E."/>
            <person name="Waterhouse R.M."/>
            <person name="Zwick A."/>
            <person name="Pang H."/>
        </authorList>
    </citation>
    <scope>NUCLEOTIDE SEQUENCE [LARGE SCALE GENOMIC DNA]</scope>
    <source>
        <strain evidence="13">SYSU2018</strain>
    </source>
</reference>
<dbReference type="GO" id="GO:0008270">
    <property type="term" value="F:zinc ion binding"/>
    <property type="evidence" value="ECO:0007669"/>
    <property type="project" value="UniProtKB-KW"/>
</dbReference>
<evidence type="ECO:0000256" key="8">
    <source>
        <dbReference type="ARBA" id="ARBA00022989"/>
    </source>
</evidence>
<accession>A0ABD2MQV3</accession>